<organism evidence="7 8">
    <name type="scientific">Streptomyces tropicalis</name>
    <dbReference type="NCBI Taxonomy" id="3034234"/>
    <lineage>
        <taxon>Bacteria</taxon>
        <taxon>Bacillati</taxon>
        <taxon>Actinomycetota</taxon>
        <taxon>Actinomycetes</taxon>
        <taxon>Kitasatosporales</taxon>
        <taxon>Streptomycetaceae</taxon>
        <taxon>Streptomyces</taxon>
    </lineage>
</organism>
<evidence type="ECO:0000313" key="7">
    <source>
        <dbReference type="EMBL" id="MDF3297630.1"/>
    </source>
</evidence>
<evidence type="ECO:0000259" key="6">
    <source>
        <dbReference type="PROSITE" id="PS50847"/>
    </source>
</evidence>
<keyword evidence="4" id="KW-0572">Peptidoglycan-anchor</keyword>
<dbReference type="NCBIfam" id="TIGR01167">
    <property type="entry name" value="LPXTG_anchor"/>
    <property type="match status" value="1"/>
</dbReference>
<evidence type="ECO:0000256" key="1">
    <source>
        <dbReference type="ARBA" id="ARBA00022512"/>
    </source>
</evidence>
<keyword evidence="1" id="KW-0134">Cell wall</keyword>
<dbReference type="EMBL" id="JARJBB010000001">
    <property type="protein sequence ID" value="MDF3297630.1"/>
    <property type="molecule type" value="Genomic_DNA"/>
</dbReference>
<keyword evidence="3" id="KW-0732">Signal</keyword>
<reference evidence="7 8" key="1">
    <citation type="submission" date="2023-03" db="EMBL/GenBank/DDBJ databases">
        <title>Draft genome sequence of Streptomyces sp. K1PA1 isolated from peat swamp forest in Thailand.</title>
        <authorList>
            <person name="Klaysubun C."/>
            <person name="Duangmal K."/>
        </authorList>
    </citation>
    <scope>NUCLEOTIDE SEQUENCE [LARGE SCALE GENOMIC DNA]</scope>
    <source>
        <strain evidence="7 8">K1PA1</strain>
    </source>
</reference>
<dbReference type="RefSeq" id="WP_276107155.1">
    <property type="nucleotide sequence ID" value="NZ_JARJBB010000001.1"/>
</dbReference>
<gene>
    <name evidence="7" type="ORF">P3H78_03120</name>
</gene>
<feature type="compositionally biased region" description="Low complexity" evidence="5">
    <location>
        <begin position="126"/>
        <end position="141"/>
    </location>
</feature>
<accession>A0ABT5ZZ16</accession>
<keyword evidence="2" id="KW-0964">Secreted</keyword>
<evidence type="ECO:0000256" key="3">
    <source>
        <dbReference type="ARBA" id="ARBA00022729"/>
    </source>
</evidence>
<evidence type="ECO:0000256" key="4">
    <source>
        <dbReference type="ARBA" id="ARBA00023088"/>
    </source>
</evidence>
<keyword evidence="8" id="KW-1185">Reference proteome</keyword>
<feature type="region of interest" description="Disordered" evidence="5">
    <location>
        <begin position="70"/>
        <end position="141"/>
    </location>
</feature>
<dbReference type="PROSITE" id="PS50847">
    <property type="entry name" value="GRAM_POS_ANCHORING"/>
    <property type="match status" value="1"/>
</dbReference>
<protein>
    <submittedName>
        <fullName evidence="7">LPXTG cell wall anchor domain-containing protein</fullName>
    </submittedName>
</protein>
<comment type="caution">
    <text evidence="7">The sequence shown here is derived from an EMBL/GenBank/DDBJ whole genome shotgun (WGS) entry which is preliminary data.</text>
</comment>
<proteinExistence type="predicted"/>
<sequence>MSFSSSGVFGRRSAITVLLESRPIVLGHFRADSHGTVSGTVTIPRNAPHGWHVFRLTSNHPDQSVGTTIYVQGRVTGPSPSPTPPHHPGGHDRGGVDDGRNPGHPGGHGHGPGDEGRGPGHPAPGPHQAGLANTGSSEKSLALGGAAAALLVTGSGGMLAVRRRRSS</sequence>
<feature type="compositionally biased region" description="Basic and acidic residues" evidence="5">
    <location>
        <begin position="89"/>
        <end position="101"/>
    </location>
</feature>
<feature type="domain" description="Gram-positive cocci surface proteins LPxTG" evidence="6">
    <location>
        <begin position="131"/>
        <end position="167"/>
    </location>
</feature>
<name>A0ABT5ZZ16_9ACTN</name>
<dbReference type="InterPro" id="IPR019931">
    <property type="entry name" value="LPXTG_anchor"/>
</dbReference>
<evidence type="ECO:0000256" key="2">
    <source>
        <dbReference type="ARBA" id="ARBA00022525"/>
    </source>
</evidence>
<evidence type="ECO:0000256" key="5">
    <source>
        <dbReference type="SAM" id="MobiDB-lite"/>
    </source>
</evidence>
<dbReference type="Proteomes" id="UP001221150">
    <property type="component" value="Unassembled WGS sequence"/>
</dbReference>
<evidence type="ECO:0000313" key="8">
    <source>
        <dbReference type="Proteomes" id="UP001221150"/>
    </source>
</evidence>